<dbReference type="VEuPathDB" id="FungiDB:AMAG_18431"/>
<keyword evidence="3" id="KW-1185">Reference proteome</keyword>
<dbReference type="EMBL" id="GG745335">
    <property type="protein sequence ID" value="KNE59873.1"/>
    <property type="molecule type" value="Genomic_DNA"/>
</dbReference>
<accession>A0A0L0SBD5</accession>
<sequence length="74" mass="7290">MAAPVVVPTAPANPAPTPTTAATGTGAPSKSVVRVAAPFRYRTPFLMAGAAVQDMHEGDSGDSANAASMPRGPA</sequence>
<organism evidence="2 3">
    <name type="scientific">Allomyces macrogynus (strain ATCC 38327)</name>
    <name type="common">Allomyces javanicus var. macrogynus</name>
    <dbReference type="NCBI Taxonomy" id="578462"/>
    <lineage>
        <taxon>Eukaryota</taxon>
        <taxon>Fungi</taxon>
        <taxon>Fungi incertae sedis</taxon>
        <taxon>Blastocladiomycota</taxon>
        <taxon>Blastocladiomycetes</taxon>
        <taxon>Blastocladiales</taxon>
        <taxon>Blastocladiaceae</taxon>
        <taxon>Allomyces</taxon>
    </lineage>
</organism>
<reference evidence="2 3" key="1">
    <citation type="submission" date="2009-11" db="EMBL/GenBank/DDBJ databases">
        <title>Annotation of Allomyces macrogynus ATCC 38327.</title>
        <authorList>
            <consortium name="The Broad Institute Genome Sequencing Platform"/>
            <person name="Russ C."/>
            <person name="Cuomo C."/>
            <person name="Burger G."/>
            <person name="Gray M.W."/>
            <person name="Holland P.W.H."/>
            <person name="King N."/>
            <person name="Lang F.B.F."/>
            <person name="Roger A.J."/>
            <person name="Ruiz-Trillo I."/>
            <person name="Young S.K."/>
            <person name="Zeng Q."/>
            <person name="Gargeya S."/>
            <person name="Fitzgerald M."/>
            <person name="Haas B."/>
            <person name="Abouelleil A."/>
            <person name="Alvarado L."/>
            <person name="Arachchi H.M."/>
            <person name="Berlin A."/>
            <person name="Chapman S.B."/>
            <person name="Gearin G."/>
            <person name="Goldberg J."/>
            <person name="Griggs A."/>
            <person name="Gujja S."/>
            <person name="Hansen M."/>
            <person name="Heiman D."/>
            <person name="Howarth C."/>
            <person name="Larimer J."/>
            <person name="Lui A."/>
            <person name="MacDonald P.J.P."/>
            <person name="McCowen C."/>
            <person name="Montmayeur A."/>
            <person name="Murphy C."/>
            <person name="Neiman D."/>
            <person name="Pearson M."/>
            <person name="Priest M."/>
            <person name="Roberts A."/>
            <person name="Saif S."/>
            <person name="Shea T."/>
            <person name="Sisk P."/>
            <person name="Stolte C."/>
            <person name="Sykes S."/>
            <person name="Wortman J."/>
            <person name="Nusbaum C."/>
            <person name="Birren B."/>
        </authorList>
    </citation>
    <scope>NUCLEOTIDE SEQUENCE [LARGE SCALE GENOMIC DNA]</scope>
    <source>
        <strain evidence="2 3">ATCC 38327</strain>
    </source>
</reference>
<dbReference type="Proteomes" id="UP000054350">
    <property type="component" value="Unassembled WGS sequence"/>
</dbReference>
<gene>
    <name evidence="2" type="ORF">AMAG_18431</name>
</gene>
<evidence type="ECO:0000313" key="3">
    <source>
        <dbReference type="Proteomes" id="UP000054350"/>
    </source>
</evidence>
<evidence type="ECO:0000256" key="1">
    <source>
        <dbReference type="SAM" id="MobiDB-lite"/>
    </source>
</evidence>
<feature type="region of interest" description="Disordered" evidence="1">
    <location>
        <begin position="55"/>
        <end position="74"/>
    </location>
</feature>
<feature type="compositionally biased region" description="Low complexity" evidence="1">
    <location>
        <begin position="1"/>
        <end position="10"/>
    </location>
</feature>
<feature type="region of interest" description="Disordered" evidence="1">
    <location>
        <begin position="1"/>
        <end position="29"/>
    </location>
</feature>
<protein>
    <submittedName>
        <fullName evidence="2">Uncharacterized protein</fullName>
    </submittedName>
</protein>
<evidence type="ECO:0000313" key="2">
    <source>
        <dbReference type="EMBL" id="KNE59873.1"/>
    </source>
</evidence>
<feature type="compositionally biased region" description="Low complexity" evidence="1">
    <location>
        <begin position="18"/>
        <end position="28"/>
    </location>
</feature>
<name>A0A0L0SBD5_ALLM3</name>
<reference evidence="3" key="2">
    <citation type="submission" date="2009-11" db="EMBL/GenBank/DDBJ databases">
        <title>The Genome Sequence of Allomyces macrogynus strain ATCC 38327.</title>
        <authorList>
            <consortium name="The Broad Institute Genome Sequencing Platform"/>
            <person name="Russ C."/>
            <person name="Cuomo C."/>
            <person name="Shea T."/>
            <person name="Young S.K."/>
            <person name="Zeng Q."/>
            <person name="Koehrsen M."/>
            <person name="Haas B."/>
            <person name="Borodovsky M."/>
            <person name="Guigo R."/>
            <person name="Alvarado L."/>
            <person name="Berlin A."/>
            <person name="Borenstein D."/>
            <person name="Chen Z."/>
            <person name="Engels R."/>
            <person name="Freedman E."/>
            <person name="Gellesch M."/>
            <person name="Goldberg J."/>
            <person name="Griggs A."/>
            <person name="Gujja S."/>
            <person name="Heiman D."/>
            <person name="Hepburn T."/>
            <person name="Howarth C."/>
            <person name="Jen D."/>
            <person name="Larson L."/>
            <person name="Lewis B."/>
            <person name="Mehta T."/>
            <person name="Park D."/>
            <person name="Pearson M."/>
            <person name="Roberts A."/>
            <person name="Saif S."/>
            <person name="Shenoy N."/>
            <person name="Sisk P."/>
            <person name="Stolte C."/>
            <person name="Sykes S."/>
            <person name="Walk T."/>
            <person name="White J."/>
            <person name="Yandava C."/>
            <person name="Burger G."/>
            <person name="Gray M.W."/>
            <person name="Holland P.W.H."/>
            <person name="King N."/>
            <person name="Lang F.B.F."/>
            <person name="Roger A.J."/>
            <person name="Ruiz-Trillo I."/>
            <person name="Lander E."/>
            <person name="Nusbaum C."/>
        </authorList>
    </citation>
    <scope>NUCLEOTIDE SEQUENCE [LARGE SCALE GENOMIC DNA]</scope>
    <source>
        <strain evidence="3">ATCC 38327</strain>
    </source>
</reference>
<dbReference type="AlphaFoldDB" id="A0A0L0SBD5"/>
<proteinExistence type="predicted"/>